<name>A0A4Y3R780_STRCI</name>
<accession>A0A4Y3R780</accession>
<dbReference type="Pfam" id="PF14542">
    <property type="entry name" value="Acetyltransf_CG"/>
    <property type="match status" value="1"/>
</dbReference>
<sequence>MPTVTDNAAEGRYEARYGKLLAGVLRYKRAHDVIALLHTEVEPAYEGRGVAGTLARTALDTAAAAGDKVVPACPYIAGWLRKHPDYLPLVYEKPQEDDGEGGDGGDGGGSGHGRG</sequence>
<dbReference type="PANTHER" id="PTHR31435:SF10">
    <property type="entry name" value="BSR4717 PROTEIN"/>
    <property type="match status" value="1"/>
</dbReference>
<dbReference type="AlphaFoldDB" id="A0A4Y3R780"/>
<dbReference type="PANTHER" id="PTHR31435">
    <property type="entry name" value="PROTEIN NATD1"/>
    <property type="match status" value="1"/>
</dbReference>
<dbReference type="GO" id="GO:0016740">
    <property type="term" value="F:transferase activity"/>
    <property type="evidence" value="ECO:0007669"/>
    <property type="project" value="UniProtKB-KW"/>
</dbReference>
<feature type="region of interest" description="Disordered" evidence="1">
    <location>
        <begin position="90"/>
        <end position="115"/>
    </location>
</feature>
<dbReference type="Proteomes" id="UP000319210">
    <property type="component" value="Unassembled WGS sequence"/>
</dbReference>
<evidence type="ECO:0000259" key="2">
    <source>
        <dbReference type="PROSITE" id="PS51729"/>
    </source>
</evidence>
<dbReference type="EMBL" id="BJMM01000033">
    <property type="protein sequence ID" value="GEB52583.1"/>
    <property type="molecule type" value="Genomic_DNA"/>
</dbReference>
<evidence type="ECO:0000256" key="1">
    <source>
        <dbReference type="SAM" id="MobiDB-lite"/>
    </source>
</evidence>
<comment type="caution">
    <text evidence="3">The sequence shown here is derived from an EMBL/GenBank/DDBJ whole genome shotgun (WGS) entry which is preliminary data.</text>
</comment>
<dbReference type="Gene3D" id="3.40.630.30">
    <property type="match status" value="1"/>
</dbReference>
<dbReference type="PROSITE" id="PS51729">
    <property type="entry name" value="GNAT_YJDJ"/>
    <property type="match status" value="1"/>
</dbReference>
<dbReference type="InterPro" id="IPR016181">
    <property type="entry name" value="Acyl_CoA_acyltransferase"/>
</dbReference>
<protein>
    <submittedName>
        <fullName evidence="3">N-acetyltransferase</fullName>
    </submittedName>
</protein>
<reference evidence="3 4" key="1">
    <citation type="submission" date="2019-06" db="EMBL/GenBank/DDBJ databases">
        <title>Whole genome shotgun sequence of Streptomyces cacaoi subsp. cacaoi NBRC 12748.</title>
        <authorList>
            <person name="Hosoyama A."/>
            <person name="Uohara A."/>
            <person name="Ohji S."/>
            <person name="Ichikawa N."/>
        </authorList>
    </citation>
    <scope>NUCLEOTIDE SEQUENCE [LARGE SCALE GENOMIC DNA]</scope>
    <source>
        <strain evidence="3 4">NBRC 12748</strain>
    </source>
</reference>
<organism evidence="3 4">
    <name type="scientific">Streptomyces cacaoi</name>
    <dbReference type="NCBI Taxonomy" id="1898"/>
    <lineage>
        <taxon>Bacteria</taxon>
        <taxon>Bacillati</taxon>
        <taxon>Actinomycetota</taxon>
        <taxon>Actinomycetes</taxon>
        <taxon>Kitasatosporales</taxon>
        <taxon>Streptomycetaceae</taxon>
        <taxon>Streptomyces</taxon>
    </lineage>
</organism>
<feature type="compositionally biased region" description="Gly residues" evidence="1">
    <location>
        <begin position="104"/>
        <end position="115"/>
    </location>
</feature>
<evidence type="ECO:0000313" key="4">
    <source>
        <dbReference type="Proteomes" id="UP000319210"/>
    </source>
</evidence>
<evidence type="ECO:0000313" key="3">
    <source>
        <dbReference type="EMBL" id="GEB52583.1"/>
    </source>
</evidence>
<keyword evidence="4" id="KW-1185">Reference proteome</keyword>
<dbReference type="SUPFAM" id="SSF55729">
    <property type="entry name" value="Acyl-CoA N-acyltransferases (Nat)"/>
    <property type="match status" value="1"/>
</dbReference>
<feature type="domain" description="N-acetyltransferase" evidence="2">
    <location>
        <begin position="5"/>
        <end position="91"/>
    </location>
</feature>
<dbReference type="InterPro" id="IPR045057">
    <property type="entry name" value="Gcn5-rel_NAT"/>
</dbReference>
<keyword evidence="3" id="KW-0808">Transferase</keyword>
<dbReference type="InterPro" id="IPR031165">
    <property type="entry name" value="GNAT_YJDJ"/>
</dbReference>
<proteinExistence type="predicted"/>
<gene>
    <name evidence="3" type="ORF">SCA03_51340</name>
</gene>